<keyword evidence="2" id="KW-1185">Reference proteome</keyword>
<name>A0A4R0G800_9ACTN</name>
<comment type="caution">
    <text evidence="1">The sequence shown here is derived from an EMBL/GenBank/DDBJ whole genome shotgun (WGS) entry which is preliminary data.</text>
</comment>
<dbReference type="EMBL" id="SJJR01000022">
    <property type="protein sequence ID" value="TCB92102.1"/>
    <property type="molecule type" value="Genomic_DNA"/>
</dbReference>
<sequence length="303" mass="33533">MSGEARHLAELQASRNQARHAFASKIADFRRKHGNATVEYLTSAARENGITVLKSQVSDILAARKTVPWELMQFILEEIHKVDPATQGSLDLEEWREAYERFAEATRDEKNIPIQTNIFQSGRDYTYIAGGQVVVGATRATSAAASAEQSGTPDEISEYLSELENEITAVAKAARRRLVIYRTLRFAALAASAVTPAVALLNAATWITAGVGTVAFLSEGAIQLTRLNERAVLDTRRVSSLSREFRMYRTSVGDYASGNNYTLLVQRIEEIREKNDNERLDVVQQSFGAHISTPATDQIPKRS</sequence>
<dbReference type="Pfam" id="PF14015">
    <property type="entry name" value="DUF4231"/>
    <property type="match status" value="1"/>
</dbReference>
<dbReference type="AlphaFoldDB" id="A0A4R0G800"/>
<reference evidence="1 2" key="1">
    <citation type="submission" date="2019-02" db="EMBL/GenBank/DDBJ databases">
        <title>Jishengella sp. nov., isolated from a root of Zingiber montanum.</title>
        <authorList>
            <person name="Kuncharoen N."/>
            <person name="Kudo T."/>
            <person name="Masahiro Y."/>
            <person name="Ohkuma M."/>
            <person name="Tanasupawat S."/>
        </authorList>
    </citation>
    <scope>NUCLEOTIDE SEQUENCE [LARGE SCALE GENOMIC DNA]</scope>
    <source>
        <strain evidence="1 2">PLAI 1-1</strain>
    </source>
</reference>
<dbReference type="OrthoDB" id="9891247at2"/>
<dbReference type="NCBIfam" id="NF033634">
    <property type="entry name" value="SLATT_1"/>
    <property type="match status" value="1"/>
</dbReference>
<dbReference type="Proteomes" id="UP000292274">
    <property type="component" value="Unassembled WGS sequence"/>
</dbReference>
<gene>
    <name evidence="1" type="ORF">E0H26_24295</name>
</gene>
<evidence type="ECO:0000313" key="2">
    <source>
        <dbReference type="Proteomes" id="UP000292274"/>
    </source>
</evidence>
<organism evidence="1 2">
    <name type="scientific">Micromonospora zingiberis</name>
    <dbReference type="NCBI Taxonomy" id="2053011"/>
    <lineage>
        <taxon>Bacteria</taxon>
        <taxon>Bacillati</taxon>
        <taxon>Actinomycetota</taxon>
        <taxon>Actinomycetes</taxon>
        <taxon>Micromonosporales</taxon>
        <taxon>Micromonosporaceae</taxon>
        <taxon>Micromonospora</taxon>
    </lineage>
</organism>
<accession>A0A4R0G800</accession>
<dbReference type="RefSeq" id="WP_131307614.1">
    <property type="nucleotide sequence ID" value="NZ_SJJR01000022.1"/>
</dbReference>
<dbReference type="InterPro" id="IPR025325">
    <property type="entry name" value="DUF4231"/>
</dbReference>
<protein>
    <submittedName>
        <fullName evidence="1">DUF4231 domain-containing protein</fullName>
    </submittedName>
</protein>
<evidence type="ECO:0000313" key="1">
    <source>
        <dbReference type="EMBL" id="TCB92102.1"/>
    </source>
</evidence>
<proteinExistence type="predicted"/>